<dbReference type="GO" id="GO:0031201">
    <property type="term" value="C:SNARE complex"/>
    <property type="evidence" value="ECO:0000318"/>
    <property type="project" value="GO_Central"/>
</dbReference>
<dbReference type="Bgee" id="ENSACAG00000009816">
    <property type="expression patterns" value="Expressed in embryonic post-anal tail and 4 other cell types or tissues"/>
</dbReference>
<evidence type="ECO:0000256" key="10">
    <source>
        <dbReference type="ARBA" id="ARBA00083590"/>
    </source>
</evidence>
<reference evidence="13 14" key="1">
    <citation type="submission" date="2009-12" db="EMBL/GenBank/DDBJ databases">
        <title>The Genome Sequence of Anolis carolinensis (Green Anole Lizard).</title>
        <authorList>
            <consortium name="The Genome Sequencing Platform"/>
            <person name="Di Palma F."/>
            <person name="Alfoldi J."/>
            <person name="Heiman D."/>
            <person name="Young S."/>
            <person name="Grabherr M."/>
            <person name="Johnson J."/>
            <person name="Lander E.S."/>
            <person name="Lindblad-Toh K."/>
        </authorList>
    </citation>
    <scope>NUCLEOTIDE SEQUENCE [LARGE SCALE GENOMIC DNA]</scope>
    <source>
        <strain evidence="13 14">JBL SC #1</strain>
    </source>
</reference>
<keyword evidence="4" id="KW-0770">Synapse</keyword>
<dbReference type="SMART" id="SM00397">
    <property type="entry name" value="t_SNARE"/>
    <property type="match status" value="2"/>
</dbReference>
<dbReference type="AlphaFoldDB" id="G1KJC7"/>
<evidence type="ECO:0000256" key="9">
    <source>
        <dbReference type="ARBA" id="ARBA00074786"/>
    </source>
</evidence>
<evidence type="ECO:0000259" key="12">
    <source>
        <dbReference type="PROSITE" id="PS50192"/>
    </source>
</evidence>
<protein>
    <recommendedName>
        <fullName evidence="9">Synaptosomal-associated protein 23</fullName>
    </recommendedName>
    <alternativeName>
        <fullName evidence="10">Vesicle-membrane fusion protein SNAP-23</fullName>
    </alternativeName>
</protein>
<evidence type="ECO:0000256" key="5">
    <source>
        <dbReference type="ARBA" id="ARBA00023054"/>
    </source>
</evidence>
<keyword evidence="14" id="KW-1185">Reference proteome</keyword>
<name>G1KJC7_ANOCA</name>
<dbReference type="FunFam" id="1.20.5.110:FF:000018">
    <property type="entry name" value="Synaptosomal-associated protein"/>
    <property type="match status" value="1"/>
</dbReference>
<dbReference type="GO" id="GO:0098793">
    <property type="term" value="C:presynapse"/>
    <property type="evidence" value="ECO:0007669"/>
    <property type="project" value="GOC"/>
</dbReference>
<organism evidence="13 14">
    <name type="scientific">Anolis carolinensis</name>
    <name type="common">Green anole</name>
    <name type="synonym">American chameleon</name>
    <dbReference type="NCBI Taxonomy" id="28377"/>
    <lineage>
        <taxon>Eukaryota</taxon>
        <taxon>Metazoa</taxon>
        <taxon>Chordata</taxon>
        <taxon>Craniata</taxon>
        <taxon>Vertebrata</taxon>
        <taxon>Euteleostomi</taxon>
        <taxon>Lepidosauria</taxon>
        <taxon>Squamata</taxon>
        <taxon>Bifurcata</taxon>
        <taxon>Unidentata</taxon>
        <taxon>Episquamata</taxon>
        <taxon>Toxicofera</taxon>
        <taxon>Iguania</taxon>
        <taxon>Dactyloidae</taxon>
        <taxon>Anolis</taxon>
    </lineage>
</organism>
<comment type="subunit">
    <text evidence="8">Homotetramer (via coiled-coil domain), also forms heterotetramers with STX4 and VAMP3. Found in a complex with VAMP8 and STX1A. Found in a complex with VAMP8 and STX4 in pancreas. Interacts simultaneously with SNAPIN and SYN4. Interacts with STX1A. Interacts with STX12. Interacts tightly to multiple syntaxins and synaptobrevins/VAMPs. Interacts with ZDHHC13 (via ANK repeats). Interacts with ZDHHC17 (via ANK repeats).</text>
</comment>
<evidence type="ECO:0000313" key="13">
    <source>
        <dbReference type="Ensembl" id="ENSACAP00000009611.3"/>
    </source>
</evidence>
<dbReference type="GO" id="GO:0043005">
    <property type="term" value="C:neuron projection"/>
    <property type="evidence" value="ECO:0007669"/>
    <property type="project" value="UniProtKB-KW"/>
</dbReference>
<accession>G1KJC7</accession>
<dbReference type="GO" id="GO:0031629">
    <property type="term" value="P:synaptic vesicle fusion to presynaptic active zone membrane"/>
    <property type="evidence" value="ECO:0000318"/>
    <property type="project" value="GO_Central"/>
</dbReference>
<comment type="similarity">
    <text evidence="1">Belongs to the SNAP-25 family.</text>
</comment>
<dbReference type="GO" id="GO:0019905">
    <property type="term" value="F:syntaxin binding"/>
    <property type="evidence" value="ECO:0000318"/>
    <property type="project" value="GO_Central"/>
</dbReference>
<sequence>LDNRLLSSEEIQLKIHQLKDESLECSERICLLASECQDAGIKIISMLDEQGEQLNRIEGSMDHIEKDVKEAEKSLMELSKCCGLNVCPSKNRKKAGRKPCKTILDDEEDLNHNVVFEQPRYVTHLKKKELLEARSRGCKAQKANDARDCKTEENLTQVGNILGNLKNMALEMGNVLHKQNKQVNWINKKADINTSLIEQANAKAKNCIDY</sequence>
<reference evidence="13" key="3">
    <citation type="submission" date="2025-09" db="UniProtKB">
        <authorList>
            <consortium name="Ensembl"/>
        </authorList>
    </citation>
    <scope>IDENTIFICATION</scope>
</reference>
<dbReference type="PANTHER" id="PTHR19305:SF4">
    <property type="entry name" value="SYNAPTOSOMAL-ASSOCIATED PROTEIN 23"/>
    <property type="match status" value="1"/>
</dbReference>
<dbReference type="GO" id="GO:0016082">
    <property type="term" value="P:synaptic vesicle priming"/>
    <property type="evidence" value="ECO:0000318"/>
    <property type="project" value="GO_Central"/>
</dbReference>
<keyword evidence="2" id="KW-0771">Synaptosome</keyword>
<dbReference type="PROSITE" id="PS50192">
    <property type="entry name" value="T_SNARE"/>
    <property type="match status" value="2"/>
</dbReference>
<dbReference type="Proteomes" id="UP000001646">
    <property type="component" value="Chromosome 2"/>
</dbReference>
<evidence type="ECO:0000256" key="7">
    <source>
        <dbReference type="ARBA" id="ARBA00053876"/>
    </source>
</evidence>
<dbReference type="HOGENOM" id="CLU_096939_0_0_1"/>
<dbReference type="GO" id="GO:0006887">
    <property type="term" value="P:exocytosis"/>
    <property type="evidence" value="ECO:0000318"/>
    <property type="project" value="GO_Central"/>
</dbReference>
<dbReference type="GeneTree" id="ENSGT00950000182843"/>
<dbReference type="GO" id="GO:0005886">
    <property type="term" value="C:plasma membrane"/>
    <property type="evidence" value="ECO:0000318"/>
    <property type="project" value="GO_Central"/>
</dbReference>
<evidence type="ECO:0000256" key="4">
    <source>
        <dbReference type="ARBA" id="ARBA00023018"/>
    </source>
</evidence>
<dbReference type="InParanoid" id="G1KJC7"/>
<dbReference type="InterPro" id="IPR000727">
    <property type="entry name" value="T_SNARE_dom"/>
</dbReference>
<evidence type="ECO:0000313" key="14">
    <source>
        <dbReference type="Proteomes" id="UP000001646"/>
    </source>
</evidence>
<dbReference type="Ensembl" id="ENSACAT00000009808.3">
    <property type="protein sequence ID" value="ENSACAP00000009611.3"/>
    <property type="gene ID" value="ENSACAG00000009816.3"/>
</dbReference>
<dbReference type="SUPFAM" id="SSF58038">
    <property type="entry name" value="SNARE fusion complex"/>
    <property type="match status" value="2"/>
</dbReference>
<feature type="domain" description="T-SNARE coiled-coil homology" evidence="12">
    <location>
        <begin position="16"/>
        <end position="78"/>
    </location>
</feature>
<evidence type="ECO:0000256" key="3">
    <source>
        <dbReference type="ARBA" id="ARBA00022737"/>
    </source>
</evidence>
<evidence type="ECO:0000256" key="11">
    <source>
        <dbReference type="SAM" id="Coils"/>
    </source>
</evidence>
<keyword evidence="3" id="KW-0677">Repeat</keyword>
<dbReference type="FunFam" id="1.20.5.110:FF:000007">
    <property type="entry name" value="Synaptosomal-associated protein"/>
    <property type="match status" value="1"/>
</dbReference>
<dbReference type="STRING" id="28377.ENSACAP00000009611"/>
<keyword evidence="5 11" id="KW-0175">Coiled coil</keyword>
<dbReference type="PANTHER" id="PTHR19305">
    <property type="entry name" value="SYNAPTOSOMAL ASSOCIATED PROTEIN"/>
    <property type="match status" value="1"/>
</dbReference>
<reference evidence="13" key="2">
    <citation type="submission" date="2025-08" db="UniProtKB">
        <authorList>
            <consortium name="Ensembl"/>
        </authorList>
    </citation>
    <scope>IDENTIFICATION</scope>
</reference>
<evidence type="ECO:0000256" key="8">
    <source>
        <dbReference type="ARBA" id="ARBA00065910"/>
    </source>
</evidence>
<proteinExistence type="inferred from homology"/>
<evidence type="ECO:0000256" key="1">
    <source>
        <dbReference type="ARBA" id="ARBA00009480"/>
    </source>
</evidence>
<comment type="function">
    <text evidence="7">Essential component of the high affinity receptor for the general membrane fusion machinery and an important regulator of transport vesicle docking and fusion.</text>
</comment>
<dbReference type="eggNOG" id="KOG3065">
    <property type="taxonomic scope" value="Eukaryota"/>
</dbReference>
<feature type="domain" description="T-SNARE coiled-coil homology" evidence="12">
    <location>
        <begin position="145"/>
        <end position="207"/>
    </location>
</feature>
<dbReference type="GO" id="GO:0005484">
    <property type="term" value="F:SNAP receptor activity"/>
    <property type="evidence" value="ECO:0000318"/>
    <property type="project" value="GO_Central"/>
</dbReference>
<feature type="coiled-coil region" evidence="11">
    <location>
        <begin position="47"/>
        <end position="81"/>
    </location>
</feature>
<evidence type="ECO:0000256" key="6">
    <source>
        <dbReference type="ARBA" id="ARBA00034102"/>
    </source>
</evidence>
<evidence type="ECO:0000256" key="2">
    <source>
        <dbReference type="ARBA" id="ARBA00022599"/>
    </source>
</evidence>
<dbReference type="Gene3D" id="1.20.5.110">
    <property type="match status" value="2"/>
</dbReference>
<comment type="subcellular location">
    <subcellularLocation>
        <location evidence="6">Synapse</location>
        <location evidence="6">Synaptosome</location>
    </subcellularLocation>
</comment>